<comment type="caution">
    <text evidence="1">The sequence shown here is derived from an EMBL/GenBank/DDBJ whole genome shotgun (WGS) entry which is preliminary data.</text>
</comment>
<proteinExistence type="predicted"/>
<gene>
    <name evidence="1" type="ORF">HHI36_013884</name>
</gene>
<dbReference type="AlphaFoldDB" id="A0ABD2N128"/>
<dbReference type="EMBL" id="JABFTP020000062">
    <property type="protein sequence ID" value="KAL3272408.1"/>
    <property type="molecule type" value="Genomic_DNA"/>
</dbReference>
<accession>A0ABD2N128</accession>
<sequence>MTDEEEQLEENVTTGEVASLNKTLDSFYFYERFEHRTSKSAWRFLHRFFQLVQWNANHSINEYKTNVLSTRPQEHSEYSSYQLFLNVPFCSLCTLVSFFL</sequence>
<evidence type="ECO:0000313" key="1">
    <source>
        <dbReference type="EMBL" id="KAL3272408.1"/>
    </source>
</evidence>
<dbReference type="Proteomes" id="UP001516400">
    <property type="component" value="Unassembled WGS sequence"/>
</dbReference>
<name>A0ABD2N128_9CUCU</name>
<evidence type="ECO:0000313" key="2">
    <source>
        <dbReference type="Proteomes" id="UP001516400"/>
    </source>
</evidence>
<organism evidence="1 2">
    <name type="scientific">Cryptolaemus montrouzieri</name>
    <dbReference type="NCBI Taxonomy" id="559131"/>
    <lineage>
        <taxon>Eukaryota</taxon>
        <taxon>Metazoa</taxon>
        <taxon>Ecdysozoa</taxon>
        <taxon>Arthropoda</taxon>
        <taxon>Hexapoda</taxon>
        <taxon>Insecta</taxon>
        <taxon>Pterygota</taxon>
        <taxon>Neoptera</taxon>
        <taxon>Endopterygota</taxon>
        <taxon>Coleoptera</taxon>
        <taxon>Polyphaga</taxon>
        <taxon>Cucujiformia</taxon>
        <taxon>Coccinelloidea</taxon>
        <taxon>Coccinellidae</taxon>
        <taxon>Scymninae</taxon>
        <taxon>Scymnini</taxon>
        <taxon>Cryptolaemus</taxon>
    </lineage>
</organism>
<keyword evidence="2" id="KW-1185">Reference proteome</keyword>
<reference evidence="1 2" key="1">
    <citation type="journal article" date="2021" name="BMC Biol.">
        <title>Horizontally acquired antibacterial genes associated with adaptive radiation of ladybird beetles.</title>
        <authorList>
            <person name="Li H.S."/>
            <person name="Tang X.F."/>
            <person name="Huang Y.H."/>
            <person name="Xu Z.Y."/>
            <person name="Chen M.L."/>
            <person name="Du X.Y."/>
            <person name="Qiu B.Y."/>
            <person name="Chen P.T."/>
            <person name="Zhang W."/>
            <person name="Slipinski A."/>
            <person name="Escalona H.E."/>
            <person name="Waterhouse R.M."/>
            <person name="Zwick A."/>
            <person name="Pang H."/>
        </authorList>
    </citation>
    <scope>NUCLEOTIDE SEQUENCE [LARGE SCALE GENOMIC DNA]</scope>
    <source>
        <strain evidence="1">SYSU2018</strain>
    </source>
</reference>
<protein>
    <submittedName>
        <fullName evidence="1">Uncharacterized protein</fullName>
    </submittedName>
</protein>